<gene>
    <name evidence="2" type="ORF">NNJEOMEG_01113</name>
</gene>
<evidence type="ECO:0000313" key="3">
    <source>
        <dbReference type="Proteomes" id="UP000494245"/>
    </source>
</evidence>
<comment type="caution">
    <text evidence="2">The sequence shown here is derived from an EMBL/GenBank/DDBJ whole genome shotgun (WGS) entry which is preliminary data.</text>
</comment>
<dbReference type="RefSeq" id="WP_173082148.1">
    <property type="nucleotide sequence ID" value="NZ_BLTE01000003.1"/>
</dbReference>
<keyword evidence="3" id="KW-1185">Reference proteome</keyword>
<dbReference type="EMBL" id="BLTE01000003">
    <property type="protein sequence ID" value="GFK93282.1"/>
    <property type="molecule type" value="Genomic_DNA"/>
</dbReference>
<dbReference type="Proteomes" id="UP000494245">
    <property type="component" value="Unassembled WGS sequence"/>
</dbReference>
<sequence>MRRALAALTLLALPLASALPAQAAMQAEPKDFLGIPFAKPYEPDRTFSCQRDSEEGLNCARATDQLVLLGVPLKNLRYVFMQGYLYTVDAEVAGRENHDRLVAELTARHGKPETLQGGMLSWSGTNVDILLHYDASRKTGEVDYIYKNIPCGLE</sequence>
<accession>A0A6V8LKQ9</accession>
<evidence type="ECO:0000313" key="2">
    <source>
        <dbReference type="EMBL" id="GFK93282.1"/>
    </source>
</evidence>
<keyword evidence="1" id="KW-0732">Signal</keyword>
<proteinExistence type="predicted"/>
<dbReference type="AlphaFoldDB" id="A0A6V8LKQ9"/>
<reference evidence="2 3" key="2">
    <citation type="submission" date="2020-05" db="EMBL/GenBank/DDBJ databases">
        <title>Draft genome sequence of Desulfovibrio sp. strainFSS-1.</title>
        <authorList>
            <person name="Shimoshige H."/>
            <person name="Kobayashi H."/>
            <person name="Maekawa T."/>
        </authorList>
    </citation>
    <scope>NUCLEOTIDE SEQUENCE [LARGE SCALE GENOMIC DNA]</scope>
    <source>
        <strain evidence="2 3">SIID29052-01</strain>
    </source>
</reference>
<feature type="signal peptide" evidence="1">
    <location>
        <begin position="1"/>
        <end position="23"/>
    </location>
</feature>
<reference evidence="2 3" key="1">
    <citation type="submission" date="2020-04" db="EMBL/GenBank/DDBJ databases">
        <authorList>
            <consortium name="Desulfovibrio sp. FSS-1 genome sequencing consortium"/>
            <person name="Shimoshige H."/>
            <person name="Kobayashi H."/>
            <person name="Maekawa T."/>
        </authorList>
    </citation>
    <scope>NUCLEOTIDE SEQUENCE [LARGE SCALE GENOMIC DNA]</scope>
    <source>
        <strain evidence="2 3">SIID29052-01</strain>
    </source>
</reference>
<organism evidence="2 3">
    <name type="scientific">Fundidesulfovibrio magnetotacticus</name>
    <dbReference type="NCBI Taxonomy" id="2730080"/>
    <lineage>
        <taxon>Bacteria</taxon>
        <taxon>Pseudomonadati</taxon>
        <taxon>Thermodesulfobacteriota</taxon>
        <taxon>Desulfovibrionia</taxon>
        <taxon>Desulfovibrionales</taxon>
        <taxon>Desulfovibrionaceae</taxon>
        <taxon>Fundidesulfovibrio</taxon>
    </lineage>
</organism>
<protein>
    <submittedName>
        <fullName evidence="2">Uncharacterized protein</fullName>
    </submittedName>
</protein>
<feature type="chain" id="PRO_5029011517" evidence="1">
    <location>
        <begin position="24"/>
        <end position="154"/>
    </location>
</feature>
<evidence type="ECO:0000256" key="1">
    <source>
        <dbReference type="SAM" id="SignalP"/>
    </source>
</evidence>
<name>A0A6V8LKQ9_9BACT</name>